<keyword evidence="2 8" id="KW-0963">Cytoplasm</keyword>
<evidence type="ECO:0000256" key="8">
    <source>
        <dbReference type="HAMAP-Rule" id="MF_01161"/>
    </source>
</evidence>
<comment type="subcellular location">
    <subcellularLocation>
        <location evidence="1 8">Cytoplasm</location>
    </subcellularLocation>
</comment>
<dbReference type="Pfam" id="PF01171">
    <property type="entry name" value="ATP_bind_3"/>
    <property type="match status" value="1"/>
</dbReference>
<evidence type="ECO:0000256" key="6">
    <source>
        <dbReference type="ARBA" id="ARBA00022840"/>
    </source>
</evidence>
<dbReference type="CDD" id="cd01992">
    <property type="entry name" value="TilS_N"/>
    <property type="match status" value="1"/>
</dbReference>
<feature type="domain" description="Lysidine-tRNA(Ile) synthetase C-terminal" evidence="9">
    <location>
        <begin position="378"/>
        <end position="449"/>
    </location>
</feature>
<evidence type="ECO:0000313" key="10">
    <source>
        <dbReference type="EMBL" id="EHO17458.1"/>
    </source>
</evidence>
<evidence type="ECO:0000256" key="4">
    <source>
        <dbReference type="ARBA" id="ARBA00022694"/>
    </source>
</evidence>
<dbReference type="EC" id="6.3.4.19" evidence="8"/>
<name>A0AA37DGS1_9FIRM</name>
<dbReference type="SMART" id="SM00977">
    <property type="entry name" value="TilS_C"/>
    <property type="match status" value="1"/>
</dbReference>
<dbReference type="PANTHER" id="PTHR43033:SF1">
    <property type="entry name" value="TRNA(ILE)-LYSIDINE SYNTHASE-RELATED"/>
    <property type="match status" value="1"/>
</dbReference>
<evidence type="ECO:0000256" key="3">
    <source>
        <dbReference type="ARBA" id="ARBA00022598"/>
    </source>
</evidence>
<dbReference type="PANTHER" id="PTHR43033">
    <property type="entry name" value="TRNA(ILE)-LYSIDINE SYNTHASE-RELATED"/>
    <property type="match status" value="1"/>
</dbReference>
<dbReference type="AlphaFoldDB" id="A0AA37DGS1"/>
<comment type="function">
    <text evidence="8">Ligates lysine onto the cytidine present at position 34 of the AUA codon-specific tRNA(Ile) that contains the anticodon CAU, in an ATP-dependent manner. Cytidine is converted to lysidine, thus changing the amino acid specificity of the tRNA from methionine to isoleucine.</text>
</comment>
<dbReference type="GO" id="GO:0032267">
    <property type="term" value="F:tRNA(Ile)-lysidine synthase activity"/>
    <property type="evidence" value="ECO:0007669"/>
    <property type="project" value="UniProtKB-EC"/>
</dbReference>
<dbReference type="GO" id="GO:0005737">
    <property type="term" value="C:cytoplasm"/>
    <property type="evidence" value="ECO:0007669"/>
    <property type="project" value="UniProtKB-SubCell"/>
</dbReference>
<keyword evidence="11" id="KW-1185">Reference proteome</keyword>
<dbReference type="GO" id="GO:0005524">
    <property type="term" value="F:ATP binding"/>
    <property type="evidence" value="ECO:0007669"/>
    <property type="project" value="UniProtKB-UniRule"/>
</dbReference>
<gene>
    <name evidence="8" type="primary">tilS</name>
    <name evidence="10" type="ORF">HMPREF9623_01057</name>
</gene>
<dbReference type="SUPFAM" id="SSF56037">
    <property type="entry name" value="PheT/TilS domain"/>
    <property type="match status" value="1"/>
</dbReference>
<dbReference type="Pfam" id="PF11734">
    <property type="entry name" value="TilS_C"/>
    <property type="match status" value="1"/>
</dbReference>
<dbReference type="HAMAP" id="MF_01161">
    <property type="entry name" value="tRNA_Ile_lys_synt"/>
    <property type="match status" value="1"/>
</dbReference>
<evidence type="ECO:0000256" key="1">
    <source>
        <dbReference type="ARBA" id="ARBA00004496"/>
    </source>
</evidence>
<dbReference type="EMBL" id="AGEL01000006">
    <property type="protein sequence ID" value="EHO17458.1"/>
    <property type="molecule type" value="Genomic_DNA"/>
</dbReference>
<dbReference type="InterPro" id="IPR012796">
    <property type="entry name" value="Lysidine-tRNA-synth_C"/>
</dbReference>
<accession>A0AA37DGS1</accession>
<dbReference type="InterPro" id="IPR012094">
    <property type="entry name" value="tRNA_Ile_lys_synt"/>
</dbReference>
<dbReference type="Proteomes" id="UP000018466">
    <property type="component" value="Unassembled WGS sequence"/>
</dbReference>
<keyword evidence="4 8" id="KW-0819">tRNA processing</keyword>
<dbReference type="InterPro" id="IPR014729">
    <property type="entry name" value="Rossmann-like_a/b/a_fold"/>
</dbReference>
<organism evidence="10 11">
    <name type="scientific">Stomatobaculum longum</name>
    <dbReference type="NCBI Taxonomy" id="796942"/>
    <lineage>
        <taxon>Bacteria</taxon>
        <taxon>Bacillati</taxon>
        <taxon>Bacillota</taxon>
        <taxon>Clostridia</taxon>
        <taxon>Lachnospirales</taxon>
        <taxon>Lachnospiraceae</taxon>
        <taxon>Stomatobaculum</taxon>
    </lineage>
</organism>
<comment type="caution">
    <text evidence="10">The sequence shown here is derived from an EMBL/GenBank/DDBJ whole genome shotgun (WGS) entry which is preliminary data.</text>
</comment>
<evidence type="ECO:0000256" key="5">
    <source>
        <dbReference type="ARBA" id="ARBA00022741"/>
    </source>
</evidence>
<dbReference type="NCBIfam" id="TIGR02433">
    <property type="entry name" value="lysidine_TilS_C"/>
    <property type="match status" value="1"/>
</dbReference>
<proteinExistence type="inferred from homology"/>
<dbReference type="InterPro" id="IPR011063">
    <property type="entry name" value="TilS/TtcA_N"/>
</dbReference>
<dbReference type="SUPFAM" id="SSF52402">
    <property type="entry name" value="Adenine nucleotide alpha hydrolases-like"/>
    <property type="match status" value="1"/>
</dbReference>
<dbReference type="GO" id="GO:0006400">
    <property type="term" value="P:tRNA modification"/>
    <property type="evidence" value="ECO:0007669"/>
    <property type="project" value="UniProtKB-UniRule"/>
</dbReference>
<evidence type="ECO:0000259" key="9">
    <source>
        <dbReference type="SMART" id="SM00977"/>
    </source>
</evidence>
<comment type="similarity">
    <text evidence="8">Belongs to the tRNA(Ile)-lysidine synthase family.</text>
</comment>
<keyword evidence="3 8" id="KW-0436">Ligase</keyword>
<dbReference type="Gene3D" id="3.40.50.620">
    <property type="entry name" value="HUPs"/>
    <property type="match status" value="1"/>
</dbReference>
<evidence type="ECO:0000256" key="2">
    <source>
        <dbReference type="ARBA" id="ARBA00022490"/>
    </source>
</evidence>
<evidence type="ECO:0000256" key="7">
    <source>
        <dbReference type="ARBA" id="ARBA00048539"/>
    </source>
</evidence>
<comment type="domain">
    <text evidence="8">The N-terminal region contains the highly conserved SGGXDS motif, predicted to be a P-loop motif involved in ATP binding.</text>
</comment>
<dbReference type="SUPFAM" id="SSF82829">
    <property type="entry name" value="MesJ substrate recognition domain-like"/>
    <property type="match status" value="1"/>
</dbReference>
<sequence length="456" mass="50569">MWDSPEAAVRQSGVIEEGDALLLAVSGGADSTALLCCLAALREALNLKLAVLHVNHGLRGGAAARDAAFVEALCAEKEIPFFLAEVDVRSAVATAHRSIEDIGRELRYAALEETAERWGKDLGRPVKIATAHTEEDAAETVLLQLARGSGLKGAAGIPARRGRIVRPLLAVSRREIEAYLARLHQSHVEDESNATALFARNRLRREILPRLCAEINPEAVSHLARAGQYFREADAYFEALSREKADRLIHREKGGASCDCALLNREPSIVRSYLLWQLLEAAGGSRQNFTARHTEALQALAGKARGKRLSLPQGFFAERRGERLVLFRPEETAEEPVFSEAAVRKQLHARIFPYVQGEPIPGGRFLQWFDRDKMPADYEIRTRRPGDKLALRGGGHKSLRALMTEKNVPVELRERLPLLTADGEIIWAIGLRRSALYQVDETTTTILELRYEGEET</sequence>
<keyword evidence="5 8" id="KW-0547">Nucleotide-binding</keyword>
<comment type="catalytic activity">
    <reaction evidence="7 8">
        <text>cytidine(34) in tRNA(Ile2) + L-lysine + ATP = lysidine(34) in tRNA(Ile2) + AMP + diphosphate + H(+)</text>
        <dbReference type="Rhea" id="RHEA:43744"/>
        <dbReference type="Rhea" id="RHEA-COMP:10625"/>
        <dbReference type="Rhea" id="RHEA-COMP:10670"/>
        <dbReference type="ChEBI" id="CHEBI:15378"/>
        <dbReference type="ChEBI" id="CHEBI:30616"/>
        <dbReference type="ChEBI" id="CHEBI:32551"/>
        <dbReference type="ChEBI" id="CHEBI:33019"/>
        <dbReference type="ChEBI" id="CHEBI:82748"/>
        <dbReference type="ChEBI" id="CHEBI:83665"/>
        <dbReference type="ChEBI" id="CHEBI:456215"/>
        <dbReference type="EC" id="6.3.4.19"/>
    </reaction>
</comment>
<protein>
    <recommendedName>
        <fullName evidence="8">tRNA(Ile)-lysidine synthase</fullName>
        <ecNumber evidence="8">6.3.4.19</ecNumber>
    </recommendedName>
    <alternativeName>
        <fullName evidence="8">tRNA(Ile)-2-lysyl-cytidine synthase</fullName>
    </alternativeName>
    <alternativeName>
        <fullName evidence="8">tRNA(Ile)-lysidine synthetase</fullName>
    </alternativeName>
</protein>
<keyword evidence="6 8" id="KW-0067">ATP-binding</keyword>
<feature type="binding site" evidence="8">
    <location>
        <begin position="26"/>
        <end position="31"/>
    </location>
    <ligand>
        <name>ATP</name>
        <dbReference type="ChEBI" id="CHEBI:30616"/>
    </ligand>
</feature>
<evidence type="ECO:0000313" key="11">
    <source>
        <dbReference type="Proteomes" id="UP000018466"/>
    </source>
</evidence>
<dbReference type="InterPro" id="IPR012795">
    <property type="entry name" value="tRNA_Ile_lys_synt_N"/>
</dbReference>
<reference evidence="10 11" key="1">
    <citation type="submission" date="2011-10" db="EMBL/GenBank/DDBJ databases">
        <title>The Genome Sequence of Lachnospiraceae bacterium ACC2.</title>
        <authorList>
            <consortium name="The Broad Institute Genome Sequencing Platform"/>
            <person name="Earl A."/>
            <person name="Ward D."/>
            <person name="Feldgarden M."/>
            <person name="Gevers D."/>
            <person name="Sizova M."/>
            <person name="Hazen A."/>
            <person name="Epstein S."/>
            <person name="Young S.K."/>
            <person name="Zeng Q."/>
            <person name="Gargeya S."/>
            <person name="Fitzgerald M."/>
            <person name="Haas B."/>
            <person name="Abouelleil A."/>
            <person name="Alvarado L."/>
            <person name="Arachchi H.M."/>
            <person name="Berlin A."/>
            <person name="Brown A."/>
            <person name="Chapman S.B."/>
            <person name="Chen Z."/>
            <person name="Dunbar C."/>
            <person name="Freedman E."/>
            <person name="Gearin G."/>
            <person name="Goldberg J."/>
            <person name="Griggs A."/>
            <person name="Gujja S."/>
            <person name="Heiman D."/>
            <person name="Howarth C."/>
            <person name="Larson L."/>
            <person name="Lui A."/>
            <person name="MacDonald P.J.P."/>
            <person name="Montmayeur A."/>
            <person name="Murphy C."/>
            <person name="Neiman D."/>
            <person name="Pearson M."/>
            <person name="Priest M."/>
            <person name="Roberts A."/>
            <person name="Saif S."/>
            <person name="Shea T."/>
            <person name="Shenoy N."/>
            <person name="Sisk P."/>
            <person name="Stolte C."/>
            <person name="Sykes S."/>
            <person name="Wortman J."/>
            <person name="Nusbaum C."/>
            <person name="Birren B."/>
        </authorList>
    </citation>
    <scope>NUCLEOTIDE SEQUENCE [LARGE SCALE GENOMIC DNA]</scope>
    <source>
        <strain evidence="10 11">ACC2</strain>
    </source>
</reference>
<dbReference type="NCBIfam" id="TIGR02432">
    <property type="entry name" value="lysidine_TilS_N"/>
    <property type="match status" value="1"/>
</dbReference>